<dbReference type="EMBL" id="BAAAZY010000013">
    <property type="protein sequence ID" value="GAA4072211.1"/>
    <property type="molecule type" value="Genomic_DNA"/>
</dbReference>
<keyword evidence="2" id="KW-1133">Transmembrane helix</keyword>
<comment type="caution">
    <text evidence="3">The sequence shown here is derived from an EMBL/GenBank/DDBJ whole genome shotgun (WGS) entry which is preliminary data.</text>
</comment>
<feature type="compositionally biased region" description="Gly residues" evidence="1">
    <location>
        <begin position="110"/>
        <end position="138"/>
    </location>
</feature>
<feature type="region of interest" description="Disordered" evidence="1">
    <location>
        <begin position="90"/>
        <end position="180"/>
    </location>
</feature>
<accession>A0ABP7VQL7</accession>
<keyword evidence="2" id="KW-0812">Transmembrane</keyword>
<evidence type="ECO:0000256" key="1">
    <source>
        <dbReference type="SAM" id="MobiDB-lite"/>
    </source>
</evidence>
<gene>
    <name evidence="3" type="ORF">GCM10022233_56690</name>
</gene>
<evidence type="ECO:0000256" key="2">
    <source>
        <dbReference type="SAM" id="Phobius"/>
    </source>
</evidence>
<protein>
    <submittedName>
        <fullName evidence="3">Uncharacterized protein</fullName>
    </submittedName>
</protein>
<evidence type="ECO:0000313" key="4">
    <source>
        <dbReference type="Proteomes" id="UP001499984"/>
    </source>
</evidence>
<keyword evidence="2" id="KW-0472">Membrane</keyword>
<feature type="compositionally biased region" description="Acidic residues" evidence="1">
    <location>
        <begin position="145"/>
        <end position="156"/>
    </location>
</feature>
<feature type="transmembrane region" description="Helical" evidence="2">
    <location>
        <begin position="56"/>
        <end position="79"/>
    </location>
</feature>
<evidence type="ECO:0000313" key="3">
    <source>
        <dbReference type="EMBL" id="GAA4072211.1"/>
    </source>
</evidence>
<organism evidence="3 4">
    <name type="scientific">Streptomyces shaanxiensis</name>
    <dbReference type="NCBI Taxonomy" id="653357"/>
    <lineage>
        <taxon>Bacteria</taxon>
        <taxon>Bacillati</taxon>
        <taxon>Actinomycetota</taxon>
        <taxon>Actinomycetes</taxon>
        <taxon>Kitasatosporales</taxon>
        <taxon>Streptomycetaceae</taxon>
        <taxon>Streptomyces</taxon>
    </lineage>
</organism>
<proteinExistence type="predicted"/>
<name>A0ABP7VQL7_9ACTN</name>
<reference evidence="4" key="1">
    <citation type="journal article" date="2019" name="Int. J. Syst. Evol. Microbiol.">
        <title>The Global Catalogue of Microorganisms (GCM) 10K type strain sequencing project: providing services to taxonomists for standard genome sequencing and annotation.</title>
        <authorList>
            <consortium name="The Broad Institute Genomics Platform"/>
            <consortium name="The Broad Institute Genome Sequencing Center for Infectious Disease"/>
            <person name="Wu L."/>
            <person name="Ma J."/>
        </authorList>
    </citation>
    <scope>NUCLEOTIDE SEQUENCE [LARGE SCALE GENOMIC DNA]</scope>
    <source>
        <strain evidence="4">JCM 16925</strain>
    </source>
</reference>
<sequence length="249" mass="25760">MTRIDDQGAMESWIRTELWHPLRLGVSQMPKRPEQPSTEGSVPVPRYRPKGFRAALRWQIIALAAFAICFCTLAVGWHITDRPTAGIYGGSSAGTDGGGDPRTDSTDPGTGAGTDPGTGAGTDPGAGGGAEEGTGGGTEPAPEPTLEEPAAEEPAAEDQAVAEQTPGPGTRADIGAINEGGPAPAHPASVLALVIAGVSGVGGFLSGAAAMITARQGARQGRRQQTVHTRHAWHPSERHRLRLRRPRGH</sequence>
<dbReference type="Proteomes" id="UP001499984">
    <property type="component" value="Unassembled WGS sequence"/>
</dbReference>
<keyword evidence="4" id="KW-1185">Reference proteome</keyword>
<feature type="transmembrane region" description="Helical" evidence="2">
    <location>
        <begin position="190"/>
        <end position="214"/>
    </location>
</feature>